<proteinExistence type="predicted"/>
<protein>
    <submittedName>
        <fullName evidence="2">Uncharacterized protein</fullName>
    </submittedName>
</protein>
<dbReference type="AlphaFoldDB" id="A0AAE1A9D2"/>
<gene>
    <name evidence="2" type="ORF">RRG08_025347</name>
</gene>
<accession>A0AAE1A9D2</accession>
<keyword evidence="3" id="KW-1185">Reference proteome</keyword>
<evidence type="ECO:0000256" key="1">
    <source>
        <dbReference type="SAM" id="MobiDB-lite"/>
    </source>
</evidence>
<dbReference type="Proteomes" id="UP001283361">
    <property type="component" value="Unassembled WGS sequence"/>
</dbReference>
<dbReference type="EMBL" id="JAWDGP010002360">
    <property type="protein sequence ID" value="KAK3783724.1"/>
    <property type="molecule type" value="Genomic_DNA"/>
</dbReference>
<comment type="caution">
    <text evidence="2">The sequence shown here is derived from an EMBL/GenBank/DDBJ whole genome shotgun (WGS) entry which is preliminary data.</text>
</comment>
<evidence type="ECO:0000313" key="3">
    <source>
        <dbReference type="Proteomes" id="UP001283361"/>
    </source>
</evidence>
<feature type="region of interest" description="Disordered" evidence="1">
    <location>
        <begin position="40"/>
        <end position="67"/>
    </location>
</feature>
<reference evidence="2" key="1">
    <citation type="journal article" date="2023" name="G3 (Bethesda)">
        <title>A reference genome for the long-term kleptoplast-retaining sea slug Elysia crispata morphotype clarki.</title>
        <authorList>
            <person name="Eastman K.E."/>
            <person name="Pendleton A.L."/>
            <person name="Shaikh M.A."/>
            <person name="Suttiyut T."/>
            <person name="Ogas R."/>
            <person name="Tomko P."/>
            <person name="Gavelis G."/>
            <person name="Widhalm J.R."/>
            <person name="Wisecaver J.H."/>
        </authorList>
    </citation>
    <scope>NUCLEOTIDE SEQUENCE</scope>
    <source>
        <strain evidence="2">ECLA1</strain>
    </source>
</reference>
<sequence>MSISFNRVHYRDPLVKDESVCLGRPITGIVTGFPRDEKIVSGTGERNNRSITSALGGSVRAGSQGEQGGSCMLSADVENHQFKIRDVVG</sequence>
<organism evidence="2 3">
    <name type="scientific">Elysia crispata</name>
    <name type="common">lettuce slug</name>
    <dbReference type="NCBI Taxonomy" id="231223"/>
    <lineage>
        <taxon>Eukaryota</taxon>
        <taxon>Metazoa</taxon>
        <taxon>Spiralia</taxon>
        <taxon>Lophotrochozoa</taxon>
        <taxon>Mollusca</taxon>
        <taxon>Gastropoda</taxon>
        <taxon>Heterobranchia</taxon>
        <taxon>Euthyneura</taxon>
        <taxon>Panpulmonata</taxon>
        <taxon>Sacoglossa</taxon>
        <taxon>Placobranchoidea</taxon>
        <taxon>Plakobranchidae</taxon>
        <taxon>Elysia</taxon>
    </lineage>
</organism>
<name>A0AAE1A9D2_9GAST</name>
<evidence type="ECO:0000313" key="2">
    <source>
        <dbReference type="EMBL" id="KAK3783724.1"/>
    </source>
</evidence>